<evidence type="ECO:0000313" key="2">
    <source>
        <dbReference type="Proteomes" id="UP001157502"/>
    </source>
</evidence>
<evidence type="ECO:0000313" key="1">
    <source>
        <dbReference type="EMBL" id="KAJ8008254.1"/>
    </source>
</evidence>
<accession>A0ACC2GX23</accession>
<reference evidence="1" key="1">
    <citation type="submission" date="2021-05" db="EMBL/GenBank/DDBJ databases">
        <authorList>
            <person name="Pan Q."/>
            <person name="Jouanno E."/>
            <person name="Zahm M."/>
            <person name="Klopp C."/>
            <person name="Cabau C."/>
            <person name="Louis A."/>
            <person name="Berthelot C."/>
            <person name="Parey E."/>
            <person name="Roest Crollius H."/>
            <person name="Montfort J."/>
            <person name="Robinson-Rechavi M."/>
            <person name="Bouchez O."/>
            <person name="Lampietro C."/>
            <person name="Lopez Roques C."/>
            <person name="Donnadieu C."/>
            <person name="Postlethwait J."/>
            <person name="Bobe J."/>
            <person name="Dillon D."/>
            <person name="Chandos A."/>
            <person name="von Hippel F."/>
            <person name="Guiguen Y."/>
        </authorList>
    </citation>
    <scope>NUCLEOTIDE SEQUENCE</scope>
    <source>
        <strain evidence="1">YG-Jan2019</strain>
    </source>
</reference>
<sequence length="143" mass="15163">MCWCWTGATAVLSSALADARGRPPGRGLITRQLPSSPHAALGKASGLASLSSGPNPYLGRLSSRPSELPRWPDGASVVPRQTEVSVHVRHLLVFSLLWSENACMNVPCALREGAWEKIRSFLGSGPTNGELFGEVPTRTCAGV</sequence>
<dbReference type="EMBL" id="CM055735">
    <property type="protein sequence ID" value="KAJ8008254.1"/>
    <property type="molecule type" value="Genomic_DNA"/>
</dbReference>
<name>A0ACC2GX23_DALPE</name>
<organism evidence="1 2">
    <name type="scientific">Dallia pectoralis</name>
    <name type="common">Alaska blackfish</name>
    <dbReference type="NCBI Taxonomy" id="75939"/>
    <lineage>
        <taxon>Eukaryota</taxon>
        <taxon>Metazoa</taxon>
        <taxon>Chordata</taxon>
        <taxon>Craniata</taxon>
        <taxon>Vertebrata</taxon>
        <taxon>Euteleostomi</taxon>
        <taxon>Actinopterygii</taxon>
        <taxon>Neopterygii</taxon>
        <taxon>Teleostei</taxon>
        <taxon>Protacanthopterygii</taxon>
        <taxon>Esociformes</taxon>
        <taxon>Umbridae</taxon>
        <taxon>Dallia</taxon>
    </lineage>
</organism>
<gene>
    <name evidence="1" type="ORF">DPEC_G00102890</name>
</gene>
<proteinExistence type="predicted"/>
<protein>
    <submittedName>
        <fullName evidence="1">Uncharacterized protein</fullName>
    </submittedName>
</protein>
<keyword evidence="2" id="KW-1185">Reference proteome</keyword>
<dbReference type="Proteomes" id="UP001157502">
    <property type="component" value="Chromosome 8"/>
</dbReference>
<comment type="caution">
    <text evidence="1">The sequence shown here is derived from an EMBL/GenBank/DDBJ whole genome shotgun (WGS) entry which is preliminary data.</text>
</comment>